<comment type="similarity">
    <text evidence="5">In the N-terminal section; belongs to the long-chain O-acyltransferase family.</text>
</comment>
<dbReference type="GO" id="GO:0005886">
    <property type="term" value="C:plasma membrane"/>
    <property type="evidence" value="ECO:0007669"/>
    <property type="project" value="TreeGrafter"/>
</dbReference>
<comment type="pathway">
    <text evidence="1">Glycerolipid metabolism; triacylglycerol biosynthesis.</text>
</comment>
<dbReference type="InterPro" id="IPR045034">
    <property type="entry name" value="O-acyltransferase_WSD1-like"/>
</dbReference>
<dbReference type="InterPro" id="IPR009721">
    <property type="entry name" value="O-acyltransferase_WSD1_C"/>
</dbReference>
<dbReference type="InterPro" id="IPR004255">
    <property type="entry name" value="O-acyltransferase_WSD1_N"/>
</dbReference>
<comment type="catalytic activity">
    <reaction evidence="7">
        <text>an acyl-CoA + a 1,2-diacyl-sn-glycerol = a triacyl-sn-glycerol + CoA</text>
        <dbReference type="Rhea" id="RHEA:10868"/>
        <dbReference type="ChEBI" id="CHEBI:17815"/>
        <dbReference type="ChEBI" id="CHEBI:57287"/>
        <dbReference type="ChEBI" id="CHEBI:58342"/>
        <dbReference type="ChEBI" id="CHEBI:64615"/>
        <dbReference type="EC" id="2.3.1.20"/>
    </reaction>
</comment>
<keyword evidence="3" id="KW-0808">Transferase</keyword>
<accession>A0A226DX14</accession>
<evidence type="ECO:0000259" key="8">
    <source>
        <dbReference type="Pfam" id="PF03007"/>
    </source>
</evidence>
<evidence type="ECO:0000256" key="5">
    <source>
        <dbReference type="ARBA" id="ARBA00024360"/>
    </source>
</evidence>
<comment type="caution">
    <text evidence="10">The sequence shown here is derived from an EMBL/GenBank/DDBJ whole genome shotgun (WGS) entry which is preliminary data.</text>
</comment>
<evidence type="ECO:0000313" key="10">
    <source>
        <dbReference type="EMBL" id="OXA49803.1"/>
    </source>
</evidence>
<dbReference type="GO" id="GO:0004144">
    <property type="term" value="F:diacylglycerol O-acyltransferase activity"/>
    <property type="evidence" value="ECO:0007669"/>
    <property type="project" value="UniProtKB-EC"/>
</dbReference>
<dbReference type="Proteomes" id="UP000198287">
    <property type="component" value="Unassembled WGS sequence"/>
</dbReference>
<evidence type="ECO:0000313" key="11">
    <source>
        <dbReference type="Proteomes" id="UP000198287"/>
    </source>
</evidence>
<dbReference type="GO" id="GO:0047196">
    <property type="term" value="F:long-chain-alcohol O-fatty-acyltransferase activity"/>
    <property type="evidence" value="ECO:0007669"/>
    <property type="project" value="UniProtKB-EC"/>
</dbReference>
<dbReference type="PANTHER" id="PTHR31650:SF1">
    <property type="entry name" value="WAX ESTER SYNTHASE_DIACYLGLYCEROL ACYLTRANSFERASE 4-RELATED"/>
    <property type="match status" value="1"/>
</dbReference>
<organism evidence="10 11">
    <name type="scientific">Folsomia candida</name>
    <name type="common">Springtail</name>
    <dbReference type="NCBI Taxonomy" id="158441"/>
    <lineage>
        <taxon>Eukaryota</taxon>
        <taxon>Metazoa</taxon>
        <taxon>Ecdysozoa</taxon>
        <taxon>Arthropoda</taxon>
        <taxon>Hexapoda</taxon>
        <taxon>Collembola</taxon>
        <taxon>Entomobryomorpha</taxon>
        <taxon>Isotomoidea</taxon>
        <taxon>Isotomidae</taxon>
        <taxon>Proisotominae</taxon>
        <taxon>Folsomia</taxon>
    </lineage>
</organism>
<keyword evidence="11" id="KW-1185">Reference proteome</keyword>
<gene>
    <name evidence="10" type="ORF">Fcan01_15579</name>
</gene>
<evidence type="ECO:0000256" key="7">
    <source>
        <dbReference type="ARBA" id="ARBA00048109"/>
    </source>
</evidence>
<feature type="domain" description="O-acyltransferase WSD1 C-terminal" evidence="9">
    <location>
        <begin position="343"/>
        <end position="488"/>
    </location>
</feature>
<dbReference type="OrthoDB" id="619536at2759"/>
<dbReference type="AlphaFoldDB" id="A0A226DX14"/>
<evidence type="ECO:0000256" key="4">
    <source>
        <dbReference type="ARBA" id="ARBA00023315"/>
    </source>
</evidence>
<dbReference type="PANTHER" id="PTHR31650">
    <property type="entry name" value="O-ACYLTRANSFERASE (WSD1-LIKE) FAMILY PROTEIN"/>
    <property type="match status" value="1"/>
</dbReference>
<dbReference type="Pfam" id="PF06974">
    <property type="entry name" value="WS_DGAT_C"/>
    <property type="match status" value="1"/>
</dbReference>
<reference evidence="10 11" key="1">
    <citation type="submission" date="2015-12" db="EMBL/GenBank/DDBJ databases">
        <title>The genome of Folsomia candida.</title>
        <authorList>
            <person name="Faddeeva A."/>
            <person name="Derks M.F."/>
            <person name="Anvar Y."/>
            <person name="Smit S."/>
            <person name="Van Straalen N."/>
            <person name="Roelofs D."/>
        </authorList>
    </citation>
    <scope>NUCLEOTIDE SEQUENCE [LARGE SCALE GENOMIC DNA]</scope>
    <source>
        <strain evidence="10 11">VU population</strain>
        <tissue evidence="10">Whole body</tissue>
    </source>
</reference>
<sequence>MSKILHFFMVVLHLPLWLFAPFQLLAFVPIYLVRSAVKLLAFMFRPDLISMLAPLDGMFAADEMYICPRNTVVGCMVLEGITNSDLIWEMLRKNILEARCEKDPGQLMYPELRRTITHWLGYPFWTESELPYGGIRTHEKELSLEELHKFQAQLTFLPYRKNAPLWELVVIKRIMDGPNTSAVLFRFHHALADGPAMLSLLRKMTSLQTPKICKQVVPAPTKGTGYEALRILGAPYDIINQEKVLGKNDWLIKDKQGWTQCDFNAHYSTVAARLRFHSSESIPFSIIRQVGGAHGMSGTAVLHSAMLGAVRKSYFPNEAKSISRVTVQTPQLSVLGKGRRLLGNNVTFGWYSAHMGELNVVKRLLETHEGLLAMKRSACPVALAVFVRALGSLPRPGIRKFFQGRHQDEKIFVYNIPAPGEVDNFCGYNIKHIEMTVGSYAGNAGLAITFITAGGNLRIGVLGDENVLYGKDQAKEIILNFMEELEALKNAIPLSKETYCGV</sequence>
<protein>
    <submittedName>
        <fullName evidence="10">Uncharacterized protein</fullName>
    </submittedName>
</protein>
<evidence type="ECO:0000256" key="3">
    <source>
        <dbReference type="ARBA" id="ARBA00022679"/>
    </source>
</evidence>
<dbReference type="EMBL" id="LNIX01000010">
    <property type="protein sequence ID" value="OXA49803.1"/>
    <property type="molecule type" value="Genomic_DNA"/>
</dbReference>
<proteinExistence type="inferred from homology"/>
<comment type="pathway">
    <text evidence="2">Lipid metabolism.</text>
</comment>
<keyword evidence="4" id="KW-0012">Acyltransferase</keyword>
<evidence type="ECO:0000256" key="6">
    <source>
        <dbReference type="ARBA" id="ARBA00047604"/>
    </source>
</evidence>
<evidence type="ECO:0000256" key="1">
    <source>
        <dbReference type="ARBA" id="ARBA00004771"/>
    </source>
</evidence>
<dbReference type="Pfam" id="PF03007">
    <property type="entry name" value="WS_DGAT_cat"/>
    <property type="match status" value="1"/>
</dbReference>
<name>A0A226DX14_FOLCA</name>
<evidence type="ECO:0000259" key="9">
    <source>
        <dbReference type="Pfam" id="PF06974"/>
    </source>
</evidence>
<comment type="catalytic activity">
    <reaction evidence="6">
        <text>a long chain fatty alcohol + a fatty acyl-CoA = a long-chain alcohol wax ester + CoA</text>
        <dbReference type="Rhea" id="RHEA:38443"/>
        <dbReference type="ChEBI" id="CHEBI:17135"/>
        <dbReference type="ChEBI" id="CHEBI:57287"/>
        <dbReference type="ChEBI" id="CHEBI:77636"/>
        <dbReference type="ChEBI" id="CHEBI:235323"/>
        <dbReference type="EC" id="2.3.1.75"/>
    </reaction>
</comment>
<feature type="domain" description="O-acyltransferase WSD1-like N-terminal" evidence="8">
    <location>
        <begin position="145"/>
        <end position="211"/>
    </location>
</feature>
<dbReference type="GO" id="GO:0019432">
    <property type="term" value="P:triglyceride biosynthetic process"/>
    <property type="evidence" value="ECO:0007669"/>
    <property type="project" value="TreeGrafter"/>
</dbReference>
<evidence type="ECO:0000256" key="2">
    <source>
        <dbReference type="ARBA" id="ARBA00005189"/>
    </source>
</evidence>